<sequence>MNAGEIGTEAGRIFEYNLPSHWIFRSQEDQNDFGIDGEIELKDGSGKALGKESVFKVQIKGEENSNFIHDNSLLSFTLKTERLRYYFEFKVPVILVVVEITSEKIFWLPITNNETLREKASKSNQNETVQVHIPIENTLVRKDIASANKILDAAIDCWDYLNIKGLKDSVVRYPIISPSSLDKKIEDIGEALYKAYHQQLDNLLAERKYDAVFERSTQIRNSPIVPAKDRFIAVLYYLQAFEISPYTNIKREVYRENFFICQNLILLAREQKSRIHRLIALGKSRKAKFKAQLEQLHASHHSVNHFEEKSLERYIFNDQTQIMYRDCCISLQKIIELCNRMTRDEQYHILSDFFVDIYASILIFKGIHEARGSKESIDFLDDWYERMSLLVMTYCVLSKDIEKIEKLYLLTATLLKQNPKATQPHRKMILSTFPDFEEALTEIENHVISLDSQKDFYDLTTEEQKKYFLSMAKNLGMDPDDPQGEHHEFLKIGFANYDPTNIMKNCEHLFVHYRPGGIFAQSLRMHSLGGMHLLICLKHRHAQGTGNLLSQLYDSTGSYDFGNSFKQSNCDKCTDCKPREDSWSWSLKWYSKEVERHKALLKKYRF</sequence>
<evidence type="ECO:0000313" key="2">
    <source>
        <dbReference type="EMBL" id="CQI91533.1"/>
    </source>
</evidence>
<dbReference type="Pfam" id="PF14280">
    <property type="entry name" value="DUF4365"/>
    <property type="match status" value="1"/>
</dbReference>
<name>A0A0U1HTV1_YERRO</name>
<organism evidence="2 3">
    <name type="scientific">Yersinia rohdei</name>
    <dbReference type="NCBI Taxonomy" id="29485"/>
    <lineage>
        <taxon>Bacteria</taxon>
        <taxon>Pseudomonadati</taxon>
        <taxon>Pseudomonadota</taxon>
        <taxon>Gammaproteobacteria</taxon>
        <taxon>Enterobacterales</taxon>
        <taxon>Yersiniaceae</taxon>
        <taxon>Yersinia</taxon>
    </lineage>
</organism>
<dbReference type="RefSeq" id="WP_050535074.1">
    <property type="nucleotide sequence ID" value="NZ_CTKE01000011.1"/>
</dbReference>
<gene>
    <name evidence="2" type="ORF">ERS008555_02426</name>
</gene>
<proteinExistence type="predicted"/>
<dbReference type="AlphaFoldDB" id="A0A0U1HTV1"/>
<feature type="domain" description="DUF4365" evidence="1">
    <location>
        <begin position="19"/>
        <end position="142"/>
    </location>
</feature>
<accession>A0A0U1HTV1</accession>
<dbReference type="InterPro" id="IPR025375">
    <property type="entry name" value="DUF4365"/>
</dbReference>
<dbReference type="Proteomes" id="UP000042054">
    <property type="component" value="Unassembled WGS sequence"/>
</dbReference>
<evidence type="ECO:0000259" key="1">
    <source>
        <dbReference type="Pfam" id="PF14280"/>
    </source>
</evidence>
<protein>
    <recommendedName>
        <fullName evidence="1">DUF4365 domain-containing protein</fullName>
    </recommendedName>
</protein>
<evidence type="ECO:0000313" key="3">
    <source>
        <dbReference type="Proteomes" id="UP000042054"/>
    </source>
</evidence>
<dbReference type="OrthoDB" id="6668867at2"/>
<reference evidence="2 3" key="1">
    <citation type="submission" date="2015-03" db="EMBL/GenBank/DDBJ databases">
        <authorList>
            <person name="Murphy D."/>
        </authorList>
    </citation>
    <scope>NUCLEOTIDE SEQUENCE [LARGE SCALE GENOMIC DNA]</scope>
    <source>
        <strain evidence="2 3">68/02</strain>
    </source>
</reference>
<dbReference type="EMBL" id="CTKE01000011">
    <property type="protein sequence ID" value="CQI91533.1"/>
    <property type="molecule type" value="Genomic_DNA"/>
</dbReference>